<name>E8X4U1_GRATM</name>
<dbReference type="RefSeq" id="WP_013581891.1">
    <property type="nucleotide sequence ID" value="NC_015064.1"/>
</dbReference>
<accession>E8X4U1</accession>
<dbReference type="OrthoDB" id="9810538at2"/>
<dbReference type="KEGG" id="acm:AciX9_3576"/>
<keyword evidence="7" id="KW-1185">Reference proteome</keyword>
<dbReference type="GO" id="GO:0016787">
    <property type="term" value="F:hydrolase activity"/>
    <property type="evidence" value="ECO:0007669"/>
    <property type="project" value="UniProtKB-KW"/>
</dbReference>
<proteinExistence type="predicted"/>
<reference evidence="7" key="1">
    <citation type="submission" date="2011-01" db="EMBL/GenBank/DDBJ databases">
        <title>Complete sequence of chromosome of Acidobacterium sp. MP5ACTX9.</title>
        <authorList>
            <consortium name="US DOE Joint Genome Institute"/>
            <person name="Lucas S."/>
            <person name="Copeland A."/>
            <person name="Lapidus A."/>
            <person name="Cheng J.-F."/>
            <person name="Goodwin L."/>
            <person name="Pitluck S."/>
            <person name="Teshima H."/>
            <person name="Detter J.C."/>
            <person name="Han C."/>
            <person name="Tapia R."/>
            <person name="Land M."/>
            <person name="Hauser L."/>
            <person name="Kyrpides N."/>
            <person name="Ivanova N."/>
            <person name="Ovchinnikova G."/>
            <person name="Pagani I."/>
            <person name="Rawat S.R."/>
            <person name="Mannisto M."/>
            <person name="Haggblom M.M."/>
            <person name="Woyke T."/>
        </authorList>
    </citation>
    <scope>NUCLEOTIDE SEQUENCE [LARGE SCALE GENOMIC DNA]</scope>
    <source>
        <strain evidence="7">MP5ACTX9</strain>
    </source>
</reference>
<dbReference type="GO" id="GO:0004540">
    <property type="term" value="F:RNA nuclease activity"/>
    <property type="evidence" value="ECO:0007669"/>
    <property type="project" value="InterPro"/>
</dbReference>
<keyword evidence="5" id="KW-0378">Hydrolase</keyword>
<dbReference type="PaxDb" id="1198114-AciX9_3576"/>
<evidence type="ECO:0000256" key="4">
    <source>
        <dbReference type="ARBA" id="ARBA00022741"/>
    </source>
</evidence>
<dbReference type="AlphaFoldDB" id="E8X4U1"/>
<dbReference type="HOGENOM" id="CLU_142825_3_2_0"/>
<dbReference type="PANTHER" id="PTHR34139">
    <property type="entry name" value="UPF0331 PROTEIN MJ0127"/>
    <property type="match status" value="1"/>
</dbReference>
<evidence type="ECO:0000313" key="7">
    <source>
        <dbReference type="Proteomes" id="UP000000343"/>
    </source>
</evidence>
<protein>
    <recommendedName>
        <fullName evidence="8">DUF86 domain-containing protein</fullName>
    </recommendedName>
</protein>
<gene>
    <name evidence="6" type="ordered locus">AciX9_3576</name>
</gene>
<dbReference type="eggNOG" id="COG2361">
    <property type="taxonomic scope" value="Bacteria"/>
</dbReference>
<dbReference type="Proteomes" id="UP000000343">
    <property type="component" value="Chromosome"/>
</dbReference>
<sequence>MSSRSTRRYLNDILKSCDRIREYLDGVTLEDYLSASMRQDAVERQLQILTEAAFRLGDEAARLCPTVDWRSIRGLGNFLRHEYDKITPEIIWGKLHNDLPVLEEAVKVALLANPDPDPAHMEPLP</sequence>
<organism evidence="7">
    <name type="scientific">Granulicella tundricola (strain ATCC BAA-1859 / DSM 23138 / MP5ACTX9)</name>
    <dbReference type="NCBI Taxonomy" id="1198114"/>
    <lineage>
        <taxon>Bacteria</taxon>
        <taxon>Pseudomonadati</taxon>
        <taxon>Acidobacteriota</taxon>
        <taxon>Terriglobia</taxon>
        <taxon>Terriglobales</taxon>
        <taxon>Acidobacteriaceae</taxon>
        <taxon>Granulicella</taxon>
    </lineage>
</organism>
<evidence type="ECO:0000256" key="3">
    <source>
        <dbReference type="ARBA" id="ARBA00022722"/>
    </source>
</evidence>
<dbReference type="Pfam" id="PF01934">
    <property type="entry name" value="HepT-like"/>
    <property type="match status" value="1"/>
</dbReference>
<keyword evidence="4" id="KW-0547">Nucleotide-binding</keyword>
<evidence type="ECO:0000256" key="2">
    <source>
        <dbReference type="ARBA" id="ARBA00022649"/>
    </source>
</evidence>
<dbReference type="STRING" id="1198114.AciX9_3576"/>
<dbReference type="GO" id="GO:0110001">
    <property type="term" value="C:toxin-antitoxin complex"/>
    <property type="evidence" value="ECO:0007669"/>
    <property type="project" value="InterPro"/>
</dbReference>
<keyword evidence="2" id="KW-1277">Toxin-antitoxin system</keyword>
<keyword evidence="3" id="KW-0540">Nuclease</keyword>
<dbReference type="InterPro" id="IPR051813">
    <property type="entry name" value="HepT_RNase_toxin"/>
</dbReference>
<dbReference type="InterPro" id="IPR008201">
    <property type="entry name" value="HepT-like"/>
</dbReference>
<dbReference type="PANTHER" id="PTHR34139:SF1">
    <property type="entry name" value="RNASE MJ1380-RELATED"/>
    <property type="match status" value="1"/>
</dbReference>
<evidence type="ECO:0000256" key="1">
    <source>
        <dbReference type="ARBA" id="ARBA00022553"/>
    </source>
</evidence>
<evidence type="ECO:0008006" key="8">
    <source>
        <dbReference type="Google" id="ProtNLM"/>
    </source>
</evidence>
<dbReference type="EMBL" id="CP002480">
    <property type="protein sequence ID" value="ADW70580.1"/>
    <property type="molecule type" value="Genomic_DNA"/>
</dbReference>
<dbReference type="GO" id="GO:0000166">
    <property type="term" value="F:nucleotide binding"/>
    <property type="evidence" value="ECO:0007669"/>
    <property type="project" value="UniProtKB-KW"/>
</dbReference>
<keyword evidence="1" id="KW-0597">Phosphoprotein</keyword>
<evidence type="ECO:0000313" key="6">
    <source>
        <dbReference type="EMBL" id="ADW70580.1"/>
    </source>
</evidence>
<evidence type="ECO:0000256" key="5">
    <source>
        <dbReference type="ARBA" id="ARBA00022801"/>
    </source>
</evidence>